<organism evidence="1 2">
    <name type="scientific">Zygosaccharomyces mellis</name>
    <dbReference type="NCBI Taxonomy" id="42258"/>
    <lineage>
        <taxon>Eukaryota</taxon>
        <taxon>Fungi</taxon>
        <taxon>Dikarya</taxon>
        <taxon>Ascomycota</taxon>
        <taxon>Saccharomycotina</taxon>
        <taxon>Saccharomycetes</taxon>
        <taxon>Saccharomycetales</taxon>
        <taxon>Saccharomycetaceae</taxon>
        <taxon>Zygosaccharomyces</taxon>
    </lineage>
</organism>
<gene>
    <name evidence="1" type="ORF">ZYGM_002076</name>
</gene>
<evidence type="ECO:0000313" key="1">
    <source>
        <dbReference type="EMBL" id="GCF00536.1"/>
    </source>
</evidence>
<reference evidence="1 2" key="1">
    <citation type="submission" date="2019-01" db="EMBL/GenBank/DDBJ databases">
        <title>Draft Genome Sequencing of Zygosaccharomyces mellis Ca-7.</title>
        <authorList>
            <person name="Shiwa Y."/>
            <person name="Kanesaki Y."/>
            <person name="Ishige T."/>
            <person name="Mura K."/>
            <person name="Hori T."/>
            <person name="Tamura T."/>
        </authorList>
    </citation>
    <scope>NUCLEOTIDE SEQUENCE [LARGE SCALE GENOMIC DNA]</scope>
    <source>
        <strain evidence="1 2">Ca-7</strain>
    </source>
</reference>
<comment type="caution">
    <text evidence="1">The sequence shown here is derived from an EMBL/GenBank/DDBJ whole genome shotgun (WGS) entry which is preliminary data.</text>
</comment>
<keyword evidence="2" id="KW-1185">Reference proteome</keyword>
<protein>
    <submittedName>
        <fullName evidence="1">Uncharacterized protein</fullName>
    </submittedName>
</protein>
<evidence type="ECO:0000313" key="2">
    <source>
        <dbReference type="Proteomes" id="UP000301737"/>
    </source>
</evidence>
<dbReference type="Proteomes" id="UP000301737">
    <property type="component" value="Unassembled WGS sequence"/>
</dbReference>
<sequence>MHDAVAVELVHEDIDQILPDNFTEQEQFVFWARDQDYDLDTCFELCDVVHFFNEDTSERESEEGWGMGAAESDFAKLRDLEEQQEFGLTL</sequence>
<dbReference type="OrthoDB" id="4053718at2759"/>
<proteinExistence type="predicted"/>
<dbReference type="EMBL" id="BIMX01000019">
    <property type="protein sequence ID" value="GCF00536.1"/>
    <property type="molecule type" value="Genomic_DNA"/>
</dbReference>
<dbReference type="AlphaFoldDB" id="A0A4C2E8P9"/>
<accession>A0A4C2E8P9</accession>
<name>A0A4C2E8P9_9SACH</name>